<sequence length="214" mass="22963">MSIRRANPAPGETEGNFYVAGTLENQDCVFEENTNIVMFGVDGLINAVRPYLDVDHGGTAQESKEDSIPERYRFLNGIFVRQPLEHGMSYLLANNGSPRLDKSTGQPMTMDSVLVFCILITETPKVDGTPNYAKNWDPVSRVRSIERQFFKPVNNTAATAAGNAAPQPAPQATQQQPAPDPLAAATQQQPAPQPNVAQPQPGAAAPGSTAPASF</sequence>
<dbReference type="Proteomes" id="UP000030665">
    <property type="component" value="Unassembled WGS sequence"/>
</dbReference>
<dbReference type="AlphaFoldDB" id="A0A077ZN59"/>
<proteinExistence type="predicted"/>
<protein>
    <submittedName>
        <fullName evidence="2">Uncharacterized protein</fullName>
    </submittedName>
</protein>
<evidence type="ECO:0000313" key="2">
    <source>
        <dbReference type="EMBL" id="CDW61144.1"/>
    </source>
</evidence>
<dbReference type="EMBL" id="HG807988">
    <property type="protein sequence ID" value="CDW61144.1"/>
    <property type="molecule type" value="Genomic_DNA"/>
</dbReference>
<gene>
    <name evidence="2" type="ORF">TTRE_0000957701</name>
</gene>
<feature type="region of interest" description="Disordered" evidence="1">
    <location>
        <begin position="160"/>
        <end position="214"/>
    </location>
</feature>
<accession>A0A077ZN59</accession>
<evidence type="ECO:0000313" key="3">
    <source>
        <dbReference type="Proteomes" id="UP000030665"/>
    </source>
</evidence>
<keyword evidence="3" id="KW-1185">Reference proteome</keyword>
<reference evidence="2" key="2">
    <citation type="submission" date="2014-03" db="EMBL/GenBank/DDBJ databases">
        <title>The whipworm genome and dual-species transcriptomics of an intimate host-pathogen interaction.</title>
        <authorList>
            <person name="Foth B.J."/>
            <person name="Tsai I.J."/>
            <person name="Reid A.J."/>
            <person name="Bancroft A.J."/>
            <person name="Nichol S."/>
            <person name="Tracey A."/>
            <person name="Holroyd N."/>
            <person name="Cotton J.A."/>
            <person name="Stanley E.J."/>
            <person name="Zarowiecki M."/>
            <person name="Liu J.Z."/>
            <person name="Huckvale T."/>
            <person name="Cooper P.J."/>
            <person name="Grencis R.K."/>
            <person name="Berriman M."/>
        </authorList>
    </citation>
    <scope>NUCLEOTIDE SEQUENCE [LARGE SCALE GENOMIC DNA]</scope>
</reference>
<evidence type="ECO:0000256" key="1">
    <source>
        <dbReference type="SAM" id="MobiDB-lite"/>
    </source>
</evidence>
<organism evidence="2 3">
    <name type="scientific">Trichuris trichiura</name>
    <name type="common">Whipworm</name>
    <name type="synonym">Trichocephalus trichiurus</name>
    <dbReference type="NCBI Taxonomy" id="36087"/>
    <lineage>
        <taxon>Eukaryota</taxon>
        <taxon>Metazoa</taxon>
        <taxon>Ecdysozoa</taxon>
        <taxon>Nematoda</taxon>
        <taxon>Enoplea</taxon>
        <taxon>Dorylaimia</taxon>
        <taxon>Trichinellida</taxon>
        <taxon>Trichuridae</taxon>
        <taxon>Trichuris</taxon>
    </lineage>
</organism>
<reference evidence="2" key="1">
    <citation type="submission" date="2014-01" db="EMBL/GenBank/DDBJ databases">
        <authorList>
            <person name="Aslett M."/>
        </authorList>
    </citation>
    <scope>NUCLEOTIDE SEQUENCE</scope>
</reference>
<name>A0A077ZN59_TRITR</name>